<dbReference type="GO" id="GO:0140078">
    <property type="term" value="F:class I DNA-(apurinic or apyrimidinic site) endonuclease activity"/>
    <property type="evidence" value="ECO:0007669"/>
    <property type="project" value="UniProtKB-EC"/>
</dbReference>
<dbReference type="GO" id="GO:0034039">
    <property type="term" value="F:8-oxo-7,8-dihydroguanine DNA N-glycosylase activity"/>
    <property type="evidence" value="ECO:0007669"/>
    <property type="project" value="TreeGrafter"/>
</dbReference>
<dbReference type="SMART" id="SM01232">
    <property type="entry name" value="H2TH"/>
    <property type="match status" value="1"/>
</dbReference>
<evidence type="ECO:0000256" key="11">
    <source>
        <dbReference type="ARBA" id="ARBA00023204"/>
    </source>
</evidence>
<keyword evidence="5" id="KW-0479">Metal-binding</keyword>
<dbReference type="Gene3D" id="3.20.190.10">
    <property type="entry name" value="MutM-like, N-terminal"/>
    <property type="match status" value="1"/>
</dbReference>
<evidence type="ECO:0000256" key="3">
    <source>
        <dbReference type="ARBA" id="ARBA00009409"/>
    </source>
</evidence>
<dbReference type="NCBIfam" id="TIGR00577">
    <property type="entry name" value="fpg"/>
    <property type="match status" value="1"/>
</dbReference>
<dbReference type="InterPro" id="IPR010663">
    <property type="entry name" value="Znf_FPG/IleRS"/>
</dbReference>
<dbReference type="GO" id="GO:0008270">
    <property type="term" value="F:zinc ion binding"/>
    <property type="evidence" value="ECO:0007669"/>
    <property type="project" value="UniProtKB-KW"/>
</dbReference>
<evidence type="ECO:0000256" key="13">
    <source>
        <dbReference type="ARBA" id="ARBA00023268"/>
    </source>
</evidence>
<dbReference type="PANTHER" id="PTHR22993:SF9">
    <property type="entry name" value="FORMAMIDOPYRIMIDINE-DNA GLYCOSYLASE"/>
    <property type="match status" value="1"/>
</dbReference>
<evidence type="ECO:0000256" key="1">
    <source>
        <dbReference type="ARBA" id="ARBA00001668"/>
    </source>
</evidence>
<proteinExistence type="inferred from homology"/>
<keyword evidence="11" id="KW-0234">DNA repair</keyword>
<comment type="subunit">
    <text evidence="4">Monomer.</text>
</comment>
<dbReference type="SUPFAM" id="SSF57716">
    <property type="entry name" value="Glucocorticoid receptor-like (DNA-binding domain)"/>
    <property type="match status" value="1"/>
</dbReference>
<dbReference type="CDD" id="cd08966">
    <property type="entry name" value="EcFpg-like_N"/>
    <property type="match status" value="1"/>
</dbReference>
<dbReference type="PROSITE" id="PS51068">
    <property type="entry name" value="FPG_CAT"/>
    <property type="match status" value="1"/>
</dbReference>
<comment type="catalytic activity">
    <reaction evidence="1">
        <text>Hydrolysis of DNA containing ring-opened 7-methylguanine residues, releasing 2,6-diamino-4-hydroxy-5-(N-methyl)formamidopyrimidine.</text>
        <dbReference type="EC" id="3.2.2.23"/>
    </reaction>
</comment>
<evidence type="ECO:0000256" key="16">
    <source>
        <dbReference type="PROSITE-ProRule" id="PRU00391"/>
    </source>
</evidence>
<organism evidence="19 20">
    <name type="scientific">Corynebacterium rouxii</name>
    <dbReference type="NCBI Taxonomy" id="2719119"/>
    <lineage>
        <taxon>Bacteria</taxon>
        <taxon>Bacillati</taxon>
        <taxon>Actinomycetota</taxon>
        <taxon>Actinomycetes</taxon>
        <taxon>Mycobacteriales</taxon>
        <taxon>Corynebacteriaceae</taxon>
        <taxon>Corynebacterium</taxon>
    </lineage>
</organism>
<evidence type="ECO:0000313" key="20">
    <source>
        <dbReference type="Proteomes" id="UP000423525"/>
    </source>
</evidence>
<evidence type="ECO:0000256" key="4">
    <source>
        <dbReference type="ARBA" id="ARBA00011245"/>
    </source>
</evidence>
<dbReference type="NCBIfam" id="NF002211">
    <property type="entry name" value="PRK01103.1"/>
    <property type="match status" value="1"/>
</dbReference>
<dbReference type="GO" id="GO:0003690">
    <property type="term" value="F:double-stranded DNA binding"/>
    <property type="evidence" value="ECO:0007669"/>
    <property type="project" value="UniProtKB-ARBA"/>
</dbReference>
<dbReference type="PROSITE" id="PS51066">
    <property type="entry name" value="ZF_FPG_2"/>
    <property type="match status" value="1"/>
</dbReference>
<keyword evidence="8 19" id="KW-0378">Hydrolase</keyword>
<evidence type="ECO:0000256" key="15">
    <source>
        <dbReference type="ARBA" id="ARBA00044632"/>
    </source>
</evidence>
<evidence type="ECO:0000256" key="12">
    <source>
        <dbReference type="ARBA" id="ARBA00023239"/>
    </source>
</evidence>
<dbReference type="InterPro" id="IPR010979">
    <property type="entry name" value="Ribosomal_uS13-like_H2TH"/>
</dbReference>
<protein>
    <submittedName>
        <fullName evidence="19">Formamidopyrimidine-DNA glycosylase</fullName>
        <ecNumber evidence="19">3.2.2.23</ecNumber>
    </submittedName>
</protein>
<dbReference type="GO" id="GO:0003684">
    <property type="term" value="F:damaged DNA binding"/>
    <property type="evidence" value="ECO:0007669"/>
    <property type="project" value="InterPro"/>
</dbReference>
<dbReference type="InterPro" id="IPR015886">
    <property type="entry name" value="H2TH_FPG"/>
</dbReference>
<evidence type="ECO:0000313" key="19">
    <source>
        <dbReference type="EMBL" id="VZH85617.1"/>
    </source>
</evidence>
<evidence type="ECO:0000256" key="9">
    <source>
        <dbReference type="ARBA" id="ARBA00022833"/>
    </source>
</evidence>
<dbReference type="InterPro" id="IPR015887">
    <property type="entry name" value="DNA_glyclase_Znf_dom_DNA_BS"/>
</dbReference>
<evidence type="ECO:0000256" key="14">
    <source>
        <dbReference type="ARBA" id="ARBA00023295"/>
    </source>
</evidence>
<feature type="domain" description="Formamidopyrimidine-DNA glycosylase catalytic" evidence="18">
    <location>
        <begin position="2"/>
        <end position="131"/>
    </location>
</feature>
<dbReference type="InterPro" id="IPR012319">
    <property type="entry name" value="FPG_cat"/>
</dbReference>
<dbReference type="InterPro" id="IPR035937">
    <property type="entry name" value="FPG_N"/>
</dbReference>
<dbReference type="FunFam" id="1.10.8.50:FF:000003">
    <property type="entry name" value="Formamidopyrimidine-DNA glycosylase"/>
    <property type="match status" value="1"/>
</dbReference>
<dbReference type="SUPFAM" id="SSF46946">
    <property type="entry name" value="S13-like H2TH domain"/>
    <property type="match status" value="1"/>
</dbReference>
<keyword evidence="10" id="KW-0238">DNA-binding</keyword>
<comment type="catalytic activity">
    <reaction evidence="15">
        <text>2'-deoxyribonucleotide-(2'-deoxyribose 5'-phosphate)-2'-deoxyribonucleotide-DNA = a 3'-end 2'-deoxyribonucleotide-(2,3-dehydro-2,3-deoxyribose 5'-phosphate)-DNA + a 5'-end 5'-phospho-2'-deoxyribonucleoside-DNA + H(+)</text>
        <dbReference type="Rhea" id="RHEA:66592"/>
        <dbReference type="Rhea" id="RHEA-COMP:13180"/>
        <dbReference type="Rhea" id="RHEA-COMP:16897"/>
        <dbReference type="Rhea" id="RHEA-COMP:17067"/>
        <dbReference type="ChEBI" id="CHEBI:15378"/>
        <dbReference type="ChEBI" id="CHEBI:136412"/>
        <dbReference type="ChEBI" id="CHEBI:157695"/>
        <dbReference type="ChEBI" id="CHEBI:167181"/>
        <dbReference type="EC" id="4.2.99.18"/>
    </reaction>
</comment>
<comment type="similarity">
    <text evidence="3">Belongs to the FPG family.</text>
</comment>
<dbReference type="InterPro" id="IPR020629">
    <property type="entry name" value="FPG_Glyclase"/>
</dbReference>
<evidence type="ECO:0000256" key="7">
    <source>
        <dbReference type="ARBA" id="ARBA00022771"/>
    </source>
</evidence>
<dbReference type="Pfam" id="PF06827">
    <property type="entry name" value="zf-FPG_IleRS"/>
    <property type="match status" value="1"/>
</dbReference>
<evidence type="ECO:0000259" key="17">
    <source>
        <dbReference type="PROSITE" id="PS51066"/>
    </source>
</evidence>
<dbReference type="SMART" id="SM00898">
    <property type="entry name" value="Fapy_DNA_glyco"/>
    <property type="match status" value="1"/>
</dbReference>
<dbReference type="RefSeq" id="WP_155873347.1">
    <property type="nucleotide sequence ID" value="NZ_CP168248.1"/>
</dbReference>
<dbReference type="Gene3D" id="1.10.8.50">
    <property type="match status" value="1"/>
</dbReference>
<evidence type="ECO:0000256" key="8">
    <source>
        <dbReference type="ARBA" id="ARBA00022801"/>
    </source>
</evidence>
<dbReference type="AlphaFoldDB" id="A0A6I8MD07"/>
<sequence length="296" mass="33137">MPELPEVEVVRRGLTPFVLGATIIDVAVEHPRSIRTVEGGAGELIGSIQGREITRIGRRGKFLWFELADHGDSTCGASQQGLLIHLGMSGQMLIKTHDSTLHSHRRIRTTIVRPDAQESYELWFVDQRTFGYWAPTTFVETAHGCVPEQITHIARDLLDPQLEREDLARLIRTKNSEIKRVLLNQEIVSGIGNIYADEMLWAAQIHPQTPASHLSVAQLSNLLEHGQRVMNAALVQGGTSFDSLYVNVNGQSGYFDVSLHAYGQQGRACDRCGMNIIREKFANRSSHFCPRCQLMR</sequence>
<keyword evidence="14 19" id="KW-0326">Glycosidase</keyword>
<keyword evidence="6" id="KW-0227">DNA damage</keyword>
<keyword evidence="9" id="KW-0862">Zinc</keyword>
<name>A0A6I8MD07_9CORY</name>
<evidence type="ECO:0000256" key="2">
    <source>
        <dbReference type="ARBA" id="ARBA00001947"/>
    </source>
</evidence>
<dbReference type="EMBL" id="LR738855">
    <property type="protein sequence ID" value="VZH85617.1"/>
    <property type="molecule type" value="Genomic_DNA"/>
</dbReference>
<dbReference type="GO" id="GO:0006979">
    <property type="term" value="P:response to oxidative stress"/>
    <property type="evidence" value="ECO:0007669"/>
    <property type="project" value="UniProtKB-ARBA"/>
</dbReference>
<dbReference type="Pfam" id="PF01149">
    <property type="entry name" value="Fapy_DNA_glyco"/>
    <property type="match status" value="1"/>
</dbReference>
<keyword evidence="13" id="KW-0511">Multifunctional enzyme</keyword>
<evidence type="ECO:0000259" key="18">
    <source>
        <dbReference type="PROSITE" id="PS51068"/>
    </source>
</evidence>
<reference evidence="19 20" key="1">
    <citation type="submission" date="2019-11" db="EMBL/GenBank/DDBJ databases">
        <authorList>
            <person name="Brisse S."/>
        </authorList>
    </citation>
    <scope>NUCLEOTIDE SEQUENCE [LARGE SCALE GENOMIC DNA]</scope>
    <source>
        <strain evidence="19">FRC0190</strain>
    </source>
</reference>
<keyword evidence="12" id="KW-0456">Lyase</keyword>
<dbReference type="PANTHER" id="PTHR22993">
    <property type="entry name" value="FORMAMIDOPYRIMIDINE-DNA GLYCOSYLASE"/>
    <property type="match status" value="1"/>
</dbReference>
<evidence type="ECO:0000256" key="5">
    <source>
        <dbReference type="ARBA" id="ARBA00022723"/>
    </source>
</evidence>
<comment type="cofactor">
    <cofactor evidence="2">
        <name>Zn(2+)</name>
        <dbReference type="ChEBI" id="CHEBI:29105"/>
    </cofactor>
</comment>
<dbReference type="SUPFAM" id="SSF81624">
    <property type="entry name" value="N-terminal domain of MutM-like DNA repair proteins"/>
    <property type="match status" value="1"/>
</dbReference>
<dbReference type="KEGG" id="crf:FRC0190_01567"/>
<feature type="domain" description="FPG-type" evidence="17">
    <location>
        <begin position="260"/>
        <end position="294"/>
    </location>
</feature>
<evidence type="ECO:0000256" key="6">
    <source>
        <dbReference type="ARBA" id="ARBA00022763"/>
    </source>
</evidence>
<dbReference type="InterPro" id="IPR000214">
    <property type="entry name" value="Znf_DNA_glyclase/AP_lyase"/>
</dbReference>
<evidence type="ECO:0000256" key="10">
    <source>
        <dbReference type="ARBA" id="ARBA00023125"/>
    </source>
</evidence>
<keyword evidence="7 16" id="KW-0863">Zinc-finger</keyword>
<accession>A0A6I8MD07</accession>
<dbReference type="EC" id="3.2.2.23" evidence="19"/>
<gene>
    <name evidence="19" type="ORF">FRC0190_01567</name>
</gene>
<dbReference type="PROSITE" id="PS01242">
    <property type="entry name" value="ZF_FPG_1"/>
    <property type="match status" value="1"/>
</dbReference>
<dbReference type="Proteomes" id="UP000423525">
    <property type="component" value="Chromosome"/>
</dbReference>
<dbReference type="Pfam" id="PF06831">
    <property type="entry name" value="H2TH"/>
    <property type="match status" value="1"/>
</dbReference>
<dbReference type="GO" id="GO:0006284">
    <property type="term" value="P:base-excision repair"/>
    <property type="evidence" value="ECO:0007669"/>
    <property type="project" value="InterPro"/>
</dbReference>